<proteinExistence type="predicted"/>
<evidence type="ECO:0000313" key="2">
    <source>
        <dbReference type="Proteomes" id="UP001642485"/>
    </source>
</evidence>
<protein>
    <recommendedName>
        <fullName evidence="3">Transposase</fullName>
    </recommendedName>
</protein>
<dbReference type="Proteomes" id="UP001642485">
    <property type="component" value="Chromosome"/>
</dbReference>
<evidence type="ECO:0000313" key="1">
    <source>
        <dbReference type="EMBL" id="CAK9121598.1"/>
    </source>
</evidence>
<sequence>MQKKPKHDEIVRSAFENPIVAKEFFEMHLPPHI</sequence>
<keyword evidence="2" id="KW-1185">Reference proteome</keyword>
<organism evidence="1 2">
    <name type="scientific">Rickettsia helvetica</name>
    <dbReference type="NCBI Taxonomy" id="35789"/>
    <lineage>
        <taxon>Bacteria</taxon>
        <taxon>Pseudomonadati</taxon>
        <taxon>Pseudomonadota</taxon>
        <taxon>Alphaproteobacteria</taxon>
        <taxon>Rickettsiales</taxon>
        <taxon>Rickettsiaceae</taxon>
        <taxon>Rickettsieae</taxon>
        <taxon>Rickettsia</taxon>
        <taxon>spotted fever group</taxon>
    </lineage>
</organism>
<accession>A0ABM9NDF4</accession>
<evidence type="ECO:0008006" key="3">
    <source>
        <dbReference type="Google" id="ProtNLM"/>
    </source>
</evidence>
<gene>
    <name evidence="1" type="ORF">OB144RH_07415</name>
</gene>
<dbReference type="EMBL" id="OZ018776">
    <property type="protein sequence ID" value="CAK9121598.1"/>
    <property type="molecule type" value="Genomic_DNA"/>
</dbReference>
<reference evidence="1 2" key="1">
    <citation type="submission" date="2024-02" db="EMBL/GenBank/DDBJ databases">
        <authorList>
            <person name="Nijsse B."/>
            <person name="Sprong H."/>
        </authorList>
    </citation>
    <scope>NUCLEOTIDE SEQUENCE [LARGE SCALE GENOMIC DNA]</scope>
    <source>
        <strain evidence="1">OB144</strain>
    </source>
</reference>
<name>A0ABM9NDF4_RICHE</name>